<keyword evidence="5" id="KW-0238">DNA-binding</keyword>
<accession>A0AAN8PNQ0</accession>
<feature type="domain" description="FCS-type" evidence="10">
    <location>
        <begin position="781"/>
        <end position="815"/>
    </location>
</feature>
<evidence type="ECO:0000256" key="5">
    <source>
        <dbReference type="ARBA" id="ARBA00023125"/>
    </source>
</evidence>
<dbReference type="PANTHER" id="PTHR12247:SF138">
    <property type="entry name" value="POLYHOMEOTIC DISTAL, ISOFORM A-RELATED"/>
    <property type="match status" value="1"/>
</dbReference>
<organism evidence="11 12">
    <name type="scientific">Polyplax serrata</name>
    <name type="common">Common mouse louse</name>
    <dbReference type="NCBI Taxonomy" id="468196"/>
    <lineage>
        <taxon>Eukaryota</taxon>
        <taxon>Metazoa</taxon>
        <taxon>Ecdysozoa</taxon>
        <taxon>Arthropoda</taxon>
        <taxon>Hexapoda</taxon>
        <taxon>Insecta</taxon>
        <taxon>Pterygota</taxon>
        <taxon>Neoptera</taxon>
        <taxon>Paraneoptera</taxon>
        <taxon>Psocodea</taxon>
        <taxon>Troctomorpha</taxon>
        <taxon>Phthiraptera</taxon>
        <taxon>Anoplura</taxon>
        <taxon>Polyplacidae</taxon>
        <taxon>Polyplax</taxon>
    </lineage>
</organism>
<keyword evidence="6" id="KW-0539">Nucleus</keyword>
<comment type="subcellular location">
    <subcellularLocation>
        <location evidence="1">Nucleus</location>
    </subcellularLocation>
</comment>
<feature type="region of interest" description="Disordered" evidence="8">
    <location>
        <begin position="510"/>
        <end position="535"/>
    </location>
</feature>
<comment type="caution">
    <text evidence="11">The sequence shown here is derived from an EMBL/GenBank/DDBJ whole genome shotgun (WGS) entry which is preliminary data.</text>
</comment>
<dbReference type="GO" id="GO:0042393">
    <property type="term" value="F:histone binding"/>
    <property type="evidence" value="ECO:0007669"/>
    <property type="project" value="TreeGrafter"/>
</dbReference>
<evidence type="ECO:0000256" key="4">
    <source>
        <dbReference type="ARBA" id="ARBA00022833"/>
    </source>
</evidence>
<name>A0AAN8PNQ0_POLSC</name>
<feature type="compositionally biased region" description="Basic and acidic residues" evidence="8">
    <location>
        <begin position="698"/>
        <end position="716"/>
    </location>
</feature>
<dbReference type="Proteomes" id="UP001372834">
    <property type="component" value="Unassembled WGS sequence"/>
</dbReference>
<evidence type="ECO:0000256" key="3">
    <source>
        <dbReference type="ARBA" id="ARBA00022771"/>
    </source>
</evidence>
<dbReference type="PROSITE" id="PS51024">
    <property type="entry name" value="ZF_FCS"/>
    <property type="match status" value="1"/>
</dbReference>
<keyword evidence="4" id="KW-0862">Zinc</keyword>
<evidence type="ECO:0000259" key="10">
    <source>
        <dbReference type="PROSITE" id="PS51024"/>
    </source>
</evidence>
<dbReference type="GO" id="GO:0035102">
    <property type="term" value="C:PRC1 complex"/>
    <property type="evidence" value="ECO:0007669"/>
    <property type="project" value="TreeGrafter"/>
</dbReference>
<evidence type="ECO:0000256" key="8">
    <source>
        <dbReference type="SAM" id="MobiDB-lite"/>
    </source>
</evidence>
<dbReference type="Gene3D" id="1.10.150.50">
    <property type="entry name" value="Transcription Factor, Ets-1"/>
    <property type="match status" value="1"/>
</dbReference>
<dbReference type="AlphaFoldDB" id="A0AAN8PNQ0"/>
<dbReference type="GO" id="GO:0008270">
    <property type="term" value="F:zinc ion binding"/>
    <property type="evidence" value="ECO:0007669"/>
    <property type="project" value="UniProtKB-KW"/>
</dbReference>
<dbReference type="SMART" id="SM00454">
    <property type="entry name" value="SAM"/>
    <property type="match status" value="1"/>
</dbReference>
<protein>
    <submittedName>
        <fullName evidence="11">Uncharacterized protein</fullName>
    </submittedName>
</protein>
<feature type="compositionally biased region" description="Polar residues" evidence="8">
    <location>
        <begin position="838"/>
        <end position="859"/>
    </location>
</feature>
<evidence type="ECO:0000256" key="7">
    <source>
        <dbReference type="PROSITE-ProRule" id="PRU00367"/>
    </source>
</evidence>
<dbReference type="InterPro" id="IPR012313">
    <property type="entry name" value="Znf_FCS"/>
</dbReference>
<feature type="region of interest" description="Disordered" evidence="8">
    <location>
        <begin position="632"/>
        <end position="719"/>
    </location>
</feature>
<feature type="region of interest" description="Disordered" evidence="8">
    <location>
        <begin position="832"/>
        <end position="867"/>
    </location>
</feature>
<dbReference type="InterPro" id="IPR038603">
    <property type="entry name" value="Znf_FCS_sf"/>
</dbReference>
<evidence type="ECO:0000259" key="9">
    <source>
        <dbReference type="PROSITE" id="PS50105"/>
    </source>
</evidence>
<feature type="region of interest" description="Disordered" evidence="8">
    <location>
        <begin position="429"/>
        <end position="453"/>
    </location>
</feature>
<evidence type="ECO:0000256" key="2">
    <source>
        <dbReference type="ARBA" id="ARBA00022723"/>
    </source>
</evidence>
<evidence type="ECO:0000313" key="11">
    <source>
        <dbReference type="EMBL" id="KAK6639897.1"/>
    </source>
</evidence>
<feature type="compositionally biased region" description="Basic and acidic residues" evidence="8">
    <location>
        <begin position="678"/>
        <end position="687"/>
    </location>
</feature>
<reference evidence="11 12" key="1">
    <citation type="submission" date="2023-10" db="EMBL/GenBank/DDBJ databases">
        <title>Genomes of two closely related lineages of the louse Polyplax serrata with different host specificities.</title>
        <authorList>
            <person name="Martinu J."/>
            <person name="Tarabai H."/>
            <person name="Stefka J."/>
            <person name="Hypsa V."/>
        </authorList>
    </citation>
    <scope>NUCLEOTIDE SEQUENCE [LARGE SCALE GENOMIC DNA]</scope>
    <source>
        <strain evidence="11">HR10_N</strain>
    </source>
</reference>
<dbReference type="SUPFAM" id="SSF47769">
    <property type="entry name" value="SAM/Pointed domain"/>
    <property type="match status" value="1"/>
</dbReference>
<sequence length="949" mass="102163">MSDINKQQQAAVAAHNAQQQQAAAQQQAQMQQQVEGQTIQVQQVQISHDGGDQMHQQGNQVASSNATMIPTSTMVMAAPQQTMLPQQAMQNLQSPPALAPIPSQGGATTITTMSTGPPQQMTDWPGHGRVQVIQQPIQNPTYIQPVYNAQGQLIMPGNIALHPANMNQPIQVITAGKAFQSGQVPHMLTTAQGKPIVQGQTTSFPGYATIPTSGNNQTLVISQLGVLGQTNILPQQQGKPQEMQKMMPKSNVSNNNMKGTPNQQQNVSISSLVSSQPQGISTQAQTIIQPQILSPIQYTCNTQQQRAVPQGTTQAMQFAPWQATFGPTGLPQGLTWAPGAIQSSALLTQGSQIFIRNPQHDQTGMFIHNAQPSSIPQHNQMTGQQINKPNQGIEMSGNVQPKTAIPKTFSTILPNSIQGQQNIRPASVSTQTGQTQTSAHQATFQSQKAGTKVRTKNVYRMPNMTTSQKSDAANQTKSSATIQVLPKLVVSNIQPGSAPATPIQGMTQDKMVKQVQGQSQQQQQQMAQQSGQQQPLTQIEQMQNMFQQQMDQKQGQGQIIVSNGIQAPGDRAVMPVVSMPPGQMTPVMGNMIVQAVPGITTMASGLAIPTGQAVQGVPIAQQILPAPNAVAVTSPVKQDDHKENGVQENGGTETGPGRPAEDTSGSEESASGNLTTEMKNDKSHIPDTDNSVQGKNKFPTDRENKENEKKTHEKDGLVGQPKAMVMVKPQVLTHVIEGFVIQESSEPFPVNRGCMDNMARKMAVNDALENGEPPRKKSNVEGKEKELATCETCGKKDLKSKFKKSKRFCSLSCAKRFNVSCSSRVGLFPREDDKINSGGDTDTNESGGESSLSPGTEISDNPGFVTQDENKVNPLQWTVADVCEFIRTLPGCADYVEDFAMQDIDGEALMLLKPDHLMSVMSMKLGPAVKIIAKIDTMRTDNAPAQPKP</sequence>
<dbReference type="PROSITE" id="PS50105">
    <property type="entry name" value="SAM_DOMAIN"/>
    <property type="match status" value="1"/>
</dbReference>
<feature type="compositionally biased region" description="Low complexity" evidence="8">
    <location>
        <begin position="513"/>
        <end position="535"/>
    </location>
</feature>
<proteinExistence type="predicted"/>
<dbReference type="InterPro" id="IPR013761">
    <property type="entry name" value="SAM/pointed_sf"/>
</dbReference>
<feature type="compositionally biased region" description="Low complexity" evidence="8">
    <location>
        <begin position="429"/>
        <end position="443"/>
    </location>
</feature>
<keyword evidence="3 7" id="KW-0863">Zinc-finger</keyword>
<feature type="domain" description="SAM" evidence="9">
    <location>
        <begin position="877"/>
        <end position="941"/>
    </location>
</feature>
<dbReference type="GO" id="GO:0045892">
    <property type="term" value="P:negative regulation of DNA-templated transcription"/>
    <property type="evidence" value="ECO:0007669"/>
    <property type="project" value="TreeGrafter"/>
</dbReference>
<dbReference type="CDD" id="cd09577">
    <property type="entry name" value="SAM_Ph1_2_3"/>
    <property type="match status" value="1"/>
</dbReference>
<dbReference type="PANTHER" id="PTHR12247">
    <property type="entry name" value="POLYCOMB GROUP PROTEIN"/>
    <property type="match status" value="1"/>
</dbReference>
<dbReference type="InterPro" id="IPR050548">
    <property type="entry name" value="PcG_chromatin_remod_factors"/>
</dbReference>
<dbReference type="InterPro" id="IPR001660">
    <property type="entry name" value="SAM"/>
</dbReference>
<keyword evidence="2" id="KW-0479">Metal-binding</keyword>
<dbReference type="Pfam" id="PF00536">
    <property type="entry name" value="SAM_1"/>
    <property type="match status" value="1"/>
</dbReference>
<feature type="compositionally biased region" description="Polar residues" evidence="8">
    <location>
        <begin position="666"/>
        <end position="677"/>
    </location>
</feature>
<dbReference type="GO" id="GO:0003682">
    <property type="term" value="F:chromatin binding"/>
    <property type="evidence" value="ECO:0007669"/>
    <property type="project" value="TreeGrafter"/>
</dbReference>
<dbReference type="GO" id="GO:0003677">
    <property type="term" value="F:DNA binding"/>
    <property type="evidence" value="ECO:0007669"/>
    <property type="project" value="UniProtKB-KW"/>
</dbReference>
<dbReference type="Gene3D" id="3.30.60.160">
    <property type="match status" value="1"/>
</dbReference>
<gene>
    <name evidence="11" type="ORF">RUM43_008172</name>
</gene>
<evidence type="ECO:0000256" key="6">
    <source>
        <dbReference type="ARBA" id="ARBA00023242"/>
    </source>
</evidence>
<evidence type="ECO:0000313" key="12">
    <source>
        <dbReference type="Proteomes" id="UP001372834"/>
    </source>
</evidence>
<dbReference type="EMBL" id="JAWJWE010000003">
    <property type="protein sequence ID" value="KAK6639897.1"/>
    <property type="molecule type" value="Genomic_DNA"/>
</dbReference>
<evidence type="ECO:0000256" key="1">
    <source>
        <dbReference type="ARBA" id="ARBA00004123"/>
    </source>
</evidence>
<dbReference type="Pfam" id="PF21319">
    <property type="entry name" value="zf-FCS_1"/>
    <property type="match status" value="1"/>
</dbReference>